<feature type="transmembrane region" description="Helical" evidence="1">
    <location>
        <begin position="29"/>
        <end position="52"/>
    </location>
</feature>
<proteinExistence type="predicted"/>
<accession>A0A0P1KVB7</accession>
<dbReference type="Proteomes" id="UP000236544">
    <property type="component" value="Unassembled WGS sequence"/>
</dbReference>
<evidence type="ECO:0000256" key="1">
    <source>
        <dbReference type="SAM" id="Phobius"/>
    </source>
</evidence>
<dbReference type="OrthoDB" id="46988at2759"/>
<keyword evidence="1" id="KW-0472">Membrane</keyword>
<feature type="transmembrane region" description="Helical" evidence="1">
    <location>
        <begin position="162"/>
        <end position="181"/>
    </location>
</feature>
<keyword evidence="1" id="KW-1133">Transmembrane helix</keyword>
<gene>
    <name evidence="2" type="ORF">LAQU0_S14e02630g</name>
</gene>
<feature type="transmembrane region" description="Helical" evidence="1">
    <location>
        <begin position="193"/>
        <end position="210"/>
    </location>
</feature>
<sequence>MANTKAQIRKDTPETVKKVSPLKSRLYQYFRLSASLLFISLAARWAALFPLVGTKFLPGGIHEFLCYLMLYAGLFEIVWTLAFRGLKKTLFSRTFLKDVNFLYFVANLHFYDDYEHALVLKSICYSSFIVALGVSQAYCHWCKLFKGSGRKRKTLLSMTDTFATLPVLYLSEFYLLLLNVQMPNFHSFPWLETLNKVVLVVFIPICLHALKKEVALW</sequence>
<name>A0A0P1KVB7_9SACH</name>
<evidence type="ECO:0000313" key="3">
    <source>
        <dbReference type="Proteomes" id="UP000236544"/>
    </source>
</evidence>
<keyword evidence="1" id="KW-0812">Transmembrane</keyword>
<dbReference type="AlphaFoldDB" id="A0A0P1KVB7"/>
<organism evidence="2 3">
    <name type="scientific">Lachancea quebecensis</name>
    <dbReference type="NCBI Taxonomy" id="1654605"/>
    <lineage>
        <taxon>Eukaryota</taxon>
        <taxon>Fungi</taxon>
        <taxon>Dikarya</taxon>
        <taxon>Ascomycota</taxon>
        <taxon>Saccharomycotina</taxon>
        <taxon>Saccharomycetes</taxon>
        <taxon>Saccharomycetales</taxon>
        <taxon>Saccharomycetaceae</taxon>
        <taxon>Lachancea</taxon>
    </lineage>
</organism>
<evidence type="ECO:0000313" key="2">
    <source>
        <dbReference type="EMBL" id="CUS24208.1"/>
    </source>
</evidence>
<keyword evidence="3" id="KW-1185">Reference proteome</keyword>
<reference evidence="3" key="1">
    <citation type="submission" date="2015-10" db="EMBL/GenBank/DDBJ databases">
        <authorList>
            <person name="Devillers H."/>
        </authorList>
    </citation>
    <scope>NUCLEOTIDE SEQUENCE [LARGE SCALE GENOMIC DNA]</scope>
</reference>
<protein>
    <submittedName>
        <fullName evidence="2">LAQU0S14e02630g1_1</fullName>
    </submittedName>
</protein>
<feature type="transmembrane region" description="Helical" evidence="1">
    <location>
        <begin position="64"/>
        <end position="83"/>
    </location>
</feature>
<dbReference type="EMBL" id="LN890536">
    <property type="protein sequence ID" value="CUS24208.1"/>
    <property type="molecule type" value="Genomic_DNA"/>
</dbReference>